<dbReference type="Proteomes" id="UP001162891">
    <property type="component" value="Chromosome"/>
</dbReference>
<evidence type="ECO:0000313" key="4">
    <source>
        <dbReference type="EMBL" id="BDG05677.1"/>
    </source>
</evidence>
<dbReference type="SUPFAM" id="SSF52218">
    <property type="entry name" value="Flavoproteins"/>
    <property type="match status" value="1"/>
</dbReference>
<evidence type="ECO:0000256" key="1">
    <source>
        <dbReference type="ARBA" id="ARBA00022630"/>
    </source>
</evidence>
<feature type="domain" description="NADPH-dependent FMN reductase-like" evidence="3">
    <location>
        <begin position="4"/>
        <end position="150"/>
    </location>
</feature>
<dbReference type="InterPro" id="IPR051796">
    <property type="entry name" value="ISF_SsuE-like"/>
</dbReference>
<dbReference type="InterPro" id="IPR029039">
    <property type="entry name" value="Flavoprotein-like_sf"/>
</dbReference>
<dbReference type="PANTHER" id="PTHR43278">
    <property type="entry name" value="NAD(P)H-DEPENDENT FMN-CONTAINING OXIDOREDUCTASE YWQN-RELATED"/>
    <property type="match status" value="1"/>
</dbReference>
<accession>A0ABM7X1R2</accession>
<keyword evidence="5" id="KW-1185">Reference proteome</keyword>
<evidence type="ECO:0000313" key="5">
    <source>
        <dbReference type="Proteomes" id="UP001162891"/>
    </source>
</evidence>
<protein>
    <submittedName>
        <fullName evidence="4">Fe-S cluster protein</fullName>
    </submittedName>
</protein>
<evidence type="ECO:0000259" key="3">
    <source>
        <dbReference type="Pfam" id="PF03358"/>
    </source>
</evidence>
<keyword evidence="1" id="KW-0285">Flavoprotein</keyword>
<dbReference type="Pfam" id="PF03358">
    <property type="entry name" value="FMN_red"/>
    <property type="match status" value="1"/>
</dbReference>
<proteinExistence type="predicted"/>
<organism evidence="4 5">
    <name type="scientific">Anaeromyxobacter oryzae</name>
    <dbReference type="NCBI Taxonomy" id="2918170"/>
    <lineage>
        <taxon>Bacteria</taxon>
        <taxon>Pseudomonadati</taxon>
        <taxon>Myxococcota</taxon>
        <taxon>Myxococcia</taxon>
        <taxon>Myxococcales</taxon>
        <taxon>Cystobacterineae</taxon>
        <taxon>Anaeromyxobacteraceae</taxon>
        <taxon>Anaeromyxobacter</taxon>
    </lineage>
</organism>
<reference evidence="5" key="1">
    <citation type="journal article" date="2022" name="Int. J. Syst. Evol. Microbiol.">
        <title>Anaeromyxobacter oryzae sp. nov., Anaeromyxobacter diazotrophicus sp. nov. and Anaeromyxobacter paludicola sp. nov., isolated from paddy soils.</title>
        <authorList>
            <person name="Itoh H."/>
            <person name="Xu Z."/>
            <person name="Mise K."/>
            <person name="Masuda Y."/>
            <person name="Ushijima N."/>
            <person name="Hayakawa C."/>
            <person name="Shiratori Y."/>
            <person name="Senoo K."/>
        </authorList>
    </citation>
    <scope>NUCLEOTIDE SEQUENCE [LARGE SCALE GENOMIC DNA]</scope>
    <source>
        <strain evidence="5">Red232</strain>
    </source>
</reference>
<dbReference type="Gene3D" id="3.40.50.360">
    <property type="match status" value="1"/>
</dbReference>
<dbReference type="EMBL" id="AP025591">
    <property type="protein sequence ID" value="BDG05677.1"/>
    <property type="molecule type" value="Genomic_DNA"/>
</dbReference>
<sequence>MKSVTAFVGSARRHGVTHRATLQLLDDLQSFGDVRSEVVFLSEYDIGLCSGCKACFIRGEEFCPLHDDRDLLIEKIARSDGVVLASPVYSFQVSAHMKAFLDRLGFAFHRPRFHGKAYTSIVVEGLYGGRGVVKYLGLVGRGLGFNVVKGSRIVCRKNPDTAHEPMLDEERRKMDEALARQSRRFHEQLASPPYPEPTMLQLFGFRMARTSIELELADDRRDHAYYRDHGWFDSDYYYPTRLGPLKRAAGAAFDWMAARSSKPREYHRAGR</sequence>
<dbReference type="InterPro" id="IPR005025">
    <property type="entry name" value="FMN_Rdtase-like_dom"/>
</dbReference>
<evidence type="ECO:0000256" key="2">
    <source>
        <dbReference type="ARBA" id="ARBA00022643"/>
    </source>
</evidence>
<dbReference type="PANTHER" id="PTHR43278:SF2">
    <property type="entry name" value="IRON-SULFUR FLAVOPROTEIN"/>
    <property type="match status" value="1"/>
</dbReference>
<gene>
    <name evidence="4" type="ORF">AMOR_46730</name>
</gene>
<dbReference type="RefSeq" id="WP_248354716.1">
    <property type="nucleotide sequence ID" value="NZ_AP025591.1"/>
</dbReference>
<keyword evidence="2" id="KW-0288">FMN</keyword>
<name>A0ABM7X1R2_9BACT</name>